<dbReference type="Proteomes" id="UP000183413">
    <property type="component" value="Unassembled WGS sequence"/>
</dbReference>
<accession>A0A1I4XRY0</accession>
<evidence type="ECO:0000313" key="4">
    <source>
        <dbReference type="EMBL" id="SFN28193.1"/>
    </source>
</evidence>
<proteinExistence type="predicted"/>
<protein>
    <submittedName>
        <fullName evidence="4">Uncharacterized membrane protein YkoI</fullName>
    </submittedName>
</protein>
<feature type="signal peptide" evidence="2">
    <location>
        <begin position="1"/>
        <end position="34"/>
    </location>
</feature>
<dbReference type="AlphaFoldDB" id="A0A1I4XRY0"/>
<feature type="compositionally biased region" description="Low complexity" evidence="1">
    <location>
        <begin position="31"/>
        <end position="46"/>
    </location>
</feature>
<sequence>MRFDARRMLSARRPLVAVAAAGLLAAGGAGAAAAADGDDGTPAADPSVTTSASPAQAVSLAQAVDTALKAVPGTVEEAELDDEHGRAVWEVGVLPDRGTPRDVVVDAGDGKVTANRADRPDDDDSEPAGAVRGAKITIAHAAGAAEKAVSGRATSTEFEREHGRAVWVADVTGRNGTAYEVTVDAATGGVLSKETDQD</sequence>
<evidence type="ECO:0000256" key="2">
    <source>
        <dbReference type="SAM" id="SignalP"/>
    </source>
</evidence>
<dbReference type="RefSeq" id="WP_177287612.1">
    <property type="nucleotide sequence ID" value="NZ_FOVH01000001.1"/>
</dbReference>
<dbReference type="InParanoid" id="A0A1I4XRY0"/>
<evidence type="ECO:0000259" key="3">
    <source>
        <dbReference type="Pfam" id="PF03413"/>
    </source>
</evidence>
<dbReference type="eggNOG" id="COG3212">
    <property type="taxonomic scope" value="Bacteria"/>
</dbReference>
<feature type="chain" id="PRO_5010184101" evidence="2">
    <location>
        <begin position="35"/>
        <end position="198"/>
    </location>
</feature>
<gene>
    <name evidence="4" type="ORF">SAMN04489713_101976</name>
</gene>
<evidence type="ECO:0000256" key="1">
    <source>
        <dbReference type="SAM" id="MobiDB-lite"/>
    </source>
</evidence>
<feature type="domain" description="PepSY" evidence="3">
    <location>
        <begin position="135"/>
        <end position="194"/>
    </location>
</feature>
<evidence type="ECO:0000313" key="5">
    <source>
        <dbReference type="Proteomes" id="UP000183413"/>
    </source>
</evidence>
<dbReference type="Pfam" id="PF03413">
    <property type="entry name" value="PepSY"/>
    <property type="match status" value="2"/>
</dbReference>
<dbReference type="STRING" id="1993.SAMN04489713_101976"/>
<feature type="region of interest" description="Disordered" evidence="1">
    <location>
        <begin position="29"/>
        <end position="52"/>
    </location>
</feature>
<feature type="region of interest" description="Disordered" evidence="1">
    <location>
        <begin position="98"/>
        <end position="129"/>
    </location>
</feature>
<dbReference type="Gene3D" id="3.10.450.40">
    <property type="match status" value="2"/>
</dbReference>
<dbReference type="InterPro" id="IPR025711">
    <property type="entry name" value="PepSY"/>
</dbReference>
<keyword evidence="5" id="KW-1185">Reference proteome</keyword>
<organism evidence="4 5">
    <name type="scientific">Actinomadura madurae</name>
    <dbReference type="NCBI Taxonomy" id="1993"/>
    <lineage>
        <taxon>Bacteria</taxon>
        <taxon>Bacillati</taxon>
        <taxon>Actinomycetota</taxon>
        <taxon>Actinomycetes</taxon>
        <taxon>Streptosporangiales</taxon>
        <taxon>Thermomonosporaceae</taxon>
        <taxon>Actinomadura</taxon>
    </lineage>
</organism>
<keyword evidence="2" id="KW-0732">Signal</keyword>
<reference evidence="4 5" key="1">
    <citation type="submission" date="2016-10" db="EMBL/GenBank/DDBJ databases">
        <authorList>
            <person name="de Groot N.N."/>
        </authorList>
    </citation>
    <scope>NUCLEOTIDE SEQUENCE [LARGE SCALE GENOMIC DNA]</scope>
    <source>
        <strain evidence="4 5">DSM 43067</strain>
    </source>
</reference>
<feature type="domain" description="PepSY" evidence="3">
    <location>
        <begin position="58"/>
        <end position="114"/>
    </location>
</feature>
<dbReference type="EMBL" id="FOVH01000001">
    <property type="protein sequence ID" value="SFN28193.1"/>
    <property type="molecule type" value="Genomic_DNA"/>
</dbReference>
<name>A0A1I4XRY0_9ACTN</name>